<dbReference type="EMBL" id="WMIA01000003">
    <property type="protein sequence ID" value="MTF38155.1"/>
    <property type="molecule type" value="Genomic_DNA"/>
</dbReference>
<protein>
    <submittedName>
        <fullName evidence="2">Uncharacterized protein</fullName>
    </submittedName>
</protein>
<feature type="region of interest" description="Disordered" evidence="1">
    <location>
        <begin position="1"/>
        <end position="60"/>
    </location>
</feature>
<accession>A0A844GVB2</accession>
<sequence>MSKRRNPKKEKAERNKAYARQFRKKFSRYSSRNNKGFNRNNSKSDDNDTTETRSDSQNNQ</sequence>
<organism evidence="2 3">
    <name type="scientific">Cyanobacterium aponinum 0216</name>
    <dbReference type="NCBI Taxonomy" id="2676140"/>
    <lineage>
        <taxon>Bacteria</taxon>
        <taxon>Bacillati</taxon>
        <taxon>Cyanobacteriota</taxon>
        <taxon>Cyanophyceae</taxon>
        <taxon>Oscillatoriophycideae</taxon>
        <taxon>Chroococcales</taxon>
        <taxon>Geminocystaceae</taxon>
        <taxon>Cyanobacterium</taxon>
    </lineage>
</organism>
<evidence type="ECO:0000313" key="3">
    <source>
        <dbReference type="Proteomes" id="UP000437131"/>
    </source>
</evidence>
<dbReference type="Proteomes" id="UP000437131">
    <property type="component" value="Unassembled WGS sequence"/>
</dbReference>
<name>A0A844GVB2_9CHRO</name>
<proteinExistence type="predicted"/>
<evidence type="ECO:0000313" key="2">
    <source>
        <dbReference type="EMBL" id="MTF38155.1"/>
    </source>
</evidence>
<comment type="caution">
    <text evidence="2">The sequence shown here is derived from an EMBL/GenBank/DDBJ whole genome shotgun (WGS) entry which is preliminary data.</text>
</comment>
<gene>
    <name evidence="2" type="ORF">GGC33_04370</name>
</gene>
<feature type="compositionally biased region" description="Polar residues" evidence="1">
    <location>
        <begin position="28"/>
        <end position="41"/>
    </location>
</feature>
<feature type="compositionally biased region" description="Basic and acidic residues" evidence="1">
    <location>
        <begin position="42"/>
        <end position="54"/>
    </location>
</feature>
<reference evidence="2 3" key="1">
    <citation type="submission" date="2019-11" db="EMBL/GenBank/DDBJ databases">
        <title>Isolation of a new High Light Tolerant Cyanobacteria.</title>
        <authorList>
            <person name="Dobson Z."/>
            <person name="Vaughn N."/>
            <person name="Vaughn M."/>
            <person name="Fromme P."/>
            <person name="Mazor Y."/>
        </authorList>
    </citation>
    <scope>NUCLEOTIDE SEQUENCE [LARGE SCALE GENOMIC DNA]</scope>
    <source>
        <strain evidence="2 3">0216</strain>
    </source>
</reference>
<evidence type="ECO:0000256" key="1">
    <source>
        <dbReference type="SAM" id="MobiDB-lite"/>
    </source>
</evidence>
<dbReference type="AlphaFoldDB" id="A0A844GVB2"/>
<dbReference type="RefSeq" id="WP_015217929.1">
    <property type="nucleotide sequence ID" value="NZ_WMIA01000003.1"/>
</dbReference>